<feature type="transmembrane region" description="Helical" evidence="8">
    <location>
        <begin position="342"/>
        <end position="361"/>
    </location>
</feature>
<dbReference type="NCBIfam" id="TIGR00879">
    <property type="entry name" value="SP"/>
    <property type="match status" value="1"/>
</dbReference>
<evidence type="ECO:0000256" key="9">
    <source>
        <dbReference type="SAM" id="SignalP"/>
    </source>
</evidence>
<feature type="transmembrane region" description="Helical" evidence="8">
    <location>
        <begin position="277"/>
        <end position="303"/>
    </location>
</feature>
<dbReference type="GO" id="GO:0016020">
    <property type="term" value="C:membrane"/>
    <property type="evidence" value="ECO:0007669"/>
    <property type="project" value="UniProtKB-SubCell"/>
</dbReference>
<dbReference type="RefSeq" id="XP_013255822.1">
    <property type="nucleotide sequence ID" value="XM_013400368.1"/>
</dbReference>
<evidence type="ECO:0000259" key="10">
    <source>
        <dbReference type="PROSITE" id="PS50850"/>
    </source>
</evidence>
<dbReference type="InterPro" id="IPR005829">
    <property type="entry name" value="Sugar_transporter_CS"/>
</dbReference>
<dbReference type="PRINTS" id="PR00171">
    <property type="entry name" value="SUGRTRNSPORT"/>
</dbReference>
<name>A0A072P0L8_9EURO</name>
<dbReference type="PANTHER" id="PTHR48022">
    <property type="entry name" value="PLASTIDIC GLUCOSE TRANSPORTER 4"/>
    <property type="match status" value="1"/>
</dbReference>
<protein>
    <recommendedName>
        <fullName evidence="10">Major facilitator superfamily (MFS) profile domain-containing protein</fullName>
    </recommendedName>
</protein>
<feature type="signal peptide" evidence="9">
    <location>
        <begin position="1"/>
        <end position="25"/>
    </location>
</feature>
<evidence type="ECO:0000256" key="8">
    <source>
        <dbReference type="SAM" id="Phobius"/>
    </source>
</evidence>
<dbReference type="HOGENOM" id="CLU_001265_30_3_1"/>
<dbReference type="InterPro" id="IPR020846">
    <property type="entry name" value="MFS_dom"/>
</dbReference>
<dbReference type="InterPro" id="IPR005828">
    <property type="entry name" value="MFS_sugar_transport-like"/>
</dbReference>
<dbReference type="EMBL" id="AMGV01000014">
    <property type="protein sequence ID" value="KEF53232.1"/>
    <property type="molecule type" value="Genomic_DNA"/>
</dbReference>
<dbReference type="Gene3D" id="1.20.1250.20">
    <property type="entry name" value="MFS general substrate transporter like domains"/>
    <property type="match status" value="1"/>
</dbReference>
<evidence type="ECO:0000256" key="3">
    <source>
        <dbReference type="ARBA" id="ARBA00022448"/>
    </source>
</evidence>
<dbReference type="PROSITE" id="PS00216">
    <property type="entry name" value="SUGAR_TRANSPORT_1"/>
    <property type="match status" value="1"/>
</dbReference>
<evidence type="ECO:0000256" key="6">
    <source>
        <dbReference type="ARBA" id="ARBA00023136"/>
    </source>
</evidence>
<feature type="transmembrane region" description="Helical" evidence="8">
    <location>
        <begin position="64"/>
        <end position="81"/>
    </location>
</feature>
<gene>
    <name evidence="11" type="ORF">A1O9_10680</name>
</gene>
<feature type="transmembrane region" description="Helical" evidence="8">
    <location>
        <begin position="118"/>
        <end position="139"/>
    </location>
</feature>
<keyword evidence="6 8" id="KW-0472">Membrane</keyword>
<evidence type="ECO:0000256" key="4">
    <source>
        <dbReference type="ARBA" id="ARBA00022692"/>
    </source>
</evidence>
<keyword evidence="12" id="KW-1185">Reference proteome</keyword>
<dbReference type="SUPFAM" id="SSF103473">
    <property type="entry name" value="MFS general substrate transporter"/>
    <property type="match status" value="1"/>
</dbReference>
<organism evidence="11 12">
    <name type="scientific">Exophiala aquamarina CBS 119918</name>
    <dbReference type="NCBI Taxonomy" id="1182545"/>
    <lineage>
        <taxon>Eukaryota</taxon>
        <taxon>Fungi</taxon>
        <taxon>Dikarya</taxon>
        <taxon>Ascomycota</taxon>
        <taxon>Pezizomycotina</taxon>
        <taxon>Eurotiomycetes</taxon>
        <taxon>Chaetothyriomycetidae</taxon>
        <taxon>Chaetothyriales</taxon>
        <taxon>Herpotrichiellaceae</taxon>
        <taxon>Exophiala</taxon>
    </lineage>
</organism>
<dbReference type="PANTHER" id="PTHR48022:SF78">
    <property type="entry name" value="MONOSACCHARIDE TRANSPORTER, PUTATIVE (AFU_ORTHOLOGUE AFUA_2G02110)-RELATED"/>
    <property type="match status" value="1"/>
</dbReference>
<dbReference type="Pfam" id="PF00083">
    <property type="entry name" value="Sugar_tr"/>
    <property type="match status" value="1"/>
</dbReference>
<evidence type="ECO:0000256" key="5">
    <source>
        <dbReference type="ARBA" id="ARBA00022989"/>
    </source>
</evidence>
<feature type="transmembrane region" description="Helical" evidence="8">
    <location>
        <begin position="381"/>
        <end position="402"/>
    </location>
</feature>
<evidence type="ECO:0000256" key="1">
    <source>
        <dbReference type="ARBA" id="ARBA00004141"/>
    </source>
</evidence>
<evidence type="ECO:0000256" key="7">
    <source>
        <dbReference type="RuleBase" id="RU003346"/>
    </source>
</evidence>
<feature type="chain" id="PRO_5042867572" description="Major facilitator superfamily (MFS) profile domain-containing protein" evidence="9">
    <location>
        <begin position="26"/>
        <end position="539"/>
    </location>
</feature>
<feature type="transmembrane region" description="Helical" evidence="8">
    <location>
        <begin position="315"/>
        <end position="335"/>
    </location>
</feature>
<dbReference type="VEuPathDB" id="FungiDB:A1O9_10680"/>
<evidence type="ECO:0000256" key="2">
    <source>
        <dbReference type="ARBA" id="ARBA00010992"/>
    </source>
</evidence>
<feature type="transmembrane region" description="Helical" evidence="8">
    <location>
        <begin position="93"/>
        <end position="112"/>
    </location>
</feature>
<feature type="transmembrane region" description="Helical" evidence="8">
    <location>
        <begin position="151"/>
        <end position="170"/>
    </location>
</feature>
<dbReference type="PROSITE" id="PS50850">
    <property type="entry name" value="MFS"/>
    <property type="match status" value="1"/>
</dbReference>
<dbReference type="InterPro" id="IPR050360">
    <property type="entry name" value="MFS_Sugar_Transporters"/>
</dbReference>
<comment type="similarity">
    <text evidence="2 7">Belongs to the major facilitator superfamily. Sugar transporter (TC 2.A.1.1) family.</text>
</comment>
<keyword evidence="9" id="KW-0732">Signal</keyword>
<reference evidence="11 12" key="1">
    <citation type="submission" date="2013-03" db="EMBL/GenBank/DDBJ databases">
        <title>The Genome Sequence of Exophiala aquamarina CBS 119918.</title>
        <authorList>
            <consortium name="The Broad Institute Genomics Platform"/>
            <person name="Cuomo C."/>
            <person name="de Hoog S."/>
            <person name="Gorbushina A."/>
            <person name="Walker B."/>
            <person name="Young S.K."/>
            <person name="Zeng Q."/>
            <person name="Gargeya S."/>
            <person name="Fitzgerald M."/>
            <person name="Haas B."/>
            <person name="Abouelleil A."/>
            <person name="Allen A.W."/>
            <person name="Alvarado L."/>
            <person name="Arachchi H.M."/>
            <person name="Berlin A.M."/>
            <person name="Chapman S.B."/>
            <person name="Gainer-Dewar J."/>
            <person name="Goldberg J."/>
            <person name="Griggs A."/>
            <person name="Gujja S."/>
            <person name="Hansen M."/>
            <person name="Howarth C."/>
            <person name="Imamovic A."/>
            <person name="Ireland A."/>
            <person name="Larimer J."/>
            <person name="McCowan C."/>
            <person name="Murphy C."/>
            <person name="Pearson M."/>
            <person name="Poon T.W."/>
            <person name="Priest M."/>
            <person name="Roberts A."/>
            <person name="Saif S."/>
            <person name="Shea T."/>
            <person name="Sisk P."/>
            <person name="Sykes S."/>
            <person name="Wortman J."/>
            <person name="Nusbaum C."/>
            <person name="Birren B."/>
        </authorList>
    </citation>
    <scope>NUCLEOTIDE SEQUENCE [LARGE SCALE GENOMIC DNA]</scope>
    <source>
        <strain evidence="11 12">CBS 119918</strain>
    </source>
</reference>
<dbReference type="InterPro" id="IPR003663">
    <property type="entry name" value="Sugar/inositol_transpt"/>
</dbReference>
<keyword evidence="4 8" id="KW-0812">Transmembrane</keyword>
<feature type="transmembrane region" description="Helical" evidence="8">
    <location>
        <begin position="445"/>
        <end position="463"/>
    </location>
</feature>
<comment type="caution">
    <text evidence="11">The sequence shown here is derived from an EMBL/GenBank/DDBJ whole genome shotgun (WGS) entry which is preliminary data.</text>
</comment>
<evidence type="ECO:0000313" key="12">
    <source>
        <dbReference type="Proteomes" id="UP000027920"/>
    </source>
</evidence>
<dbReference type="GO" id="GO:0005351">
    <property type="term" value="F:carbohydrate:proton symporter activity"/>
    <property type="evidence" value="ECO:0007669"/>
    <property type="project" value="TreeGrafter"/>
</dbReference>
<feature type="domain" description="Major facilitator superfamily (MFS) profile" evidence="10">
    <location>
        <begin position="18"/>
        <end position="467"/>
    </location>
</feature>
<proteinExistence type="inferred from homology"/>
<dbReference type="AlphaFoldDB" id="A0A072P0L8"/>
<comment type="subcellular location">
    <subcellularLocation>
        <location evidence="1">Membrane</location>
        <topology evidence="1">Multi-pass membrane protein</topology>
    </subcellularLocation>
</comment>
<dbReference type="Proteomes" id="UP000027920">
    <property type="component" value="Unassembled WGS sequence"/>
</dbReference>
<dbReference type="GeneID" id="25285584"/>
<evidence type="ECO:0000313" key="11">
    <source>
        <dbReference type="EMBL" id="KEF53232.1"/>
    </source>
</evidence>
<dbReference type="FunFam" id="1.20.1250.20:FF:000090">
    <property type="entry name" value="MFS sugar transporter, putative"/>
    <property type="match status" value="1"/>
</dbReference>
<keyword evidence="3 7" id="KW-0813">Transport</keyword>
<feature type="transmembrane region" description="Helical" evidence="8">
    <location>
        <begin position="414"/>
        <end position="439"/>
    </location>
</feature>
<dbReference type="InterPro" id="IPR036259">
    <property type="entry name" value="MFS_trans_sf"/>
</dbReference>
<dbReference type="OrthoDB" id="2544694at2759"/>
<keyword evidence="5 8" id="KW-1133">Transmembrane helix</keyword>
<sequence>MAFKPWRVLPGSALLWILNLFSAVALIFEGYNQGVMGAVNGTPGYIDTVGIGADGKVTDATKQGGLVAVYYFGAMFGCFFGGKIGDLYGRRKAVALGSLLGIIGGALQGASQNANMTIVARTICGVGIGFINTIIPAWISELAQAHNRGSAFALVFAANYVGIVIAYWIGYALRNNTTDFRWRFPLAFQVVPLAIVLGTVAFLPESPRYLLTVDRRDEALEILAKVRGDADLNNPTLQAEIAQLDAIVTSARSSRYSLHNLFLWGRHSGKLHLGRRIGLAVGIMMMMEWTGILAITVYASIMFEQAGFTTEKSSLLAGIIQIVGIIGTLGAVFTIDRFGRRPSLLFGFIVQGAVLLLSGGLSRLGELHPAHSGSYGAASVAMVFIYTFFFAQTVLMIAFIYPTEIWPQEMRARGNAFGVFGWAVGCGTTTLVIPSMFAALGWKTLIVFGAFNFGSVPLVWFFFPETKGRSLEEINLLFCSESPFVKENERTYNEILVRSGGNVASAEREIMETLDICKRENDSGSGLEKGELGIGKTVE</sequence>
<feature type="transmembrane region" description="Helical" evidence="8">
    <location>
        <begin position="182"/>
        <end position="203"/>
    </location>
</feature>
<accession>A0A072P0L8</accession>